<dbReference type="InterPro" id="IPR002347">
    <property type="entry name" value="SDR_fam"/>
</dbReference>
<dbReference type="GO" id="GO:0009062">
    <property type="term" value="P:fatty acid catabolic process"/>
    <property type="evidence" value="ECO:0007669"/>
    <property type="project" value="InterPro"/>
</dbReference>
<evidence type="ECO:0000256" key="2">
    <source>
        <dbReference type="ARBA" id="ARBA00023002"/>
    </source>
</evidence>
<organism evidence="3 4">
    <name type="scientific">Albimonas pacifica</name>
    <dbReference type="NCBI Taxonomy" id="1114924"/>
    <lineage>
        <taxon>Bacteria</taxon>
        <taxon>Pseudomonadati</taxon>
        <taxon>Pseudomonadota</taxon>
        <taxon>Alphaproteobacteria</taxon>
        <taxon>Rhodobacterales</taxon>
        <taxon>Paracoccaceae</taxon>
        <taxon>Albimonas</taxon>
    </lineage>
</organism>
<gene>
    <name evidence="3" type="ORF">SAMN05216258_103438</name>
</gene>
<protein>
    <submittedName>
        <fullName evidence="3">NAD(P)-dependent dehydrogenase, short-chain alcohol dehydrogenase family</fullName>
    </submittedName>
</protein>
<keyword evidence="2" id="KW-0560">Oxidoreductase</keyword>
<keyword evidence="1" id="KW-0521">NADP</keyword>
<dbReference type="EMBL" id="FOQH01000003">
    <property type="protein sequence ID" value="SFH99504.1"/>
    <property type="molecule type" value="Genomic_DNA"/>
</dbReference>
<dbReference type="NCBIfam" id="NF005752">
    <property type="entry name" value="PRK07576.1"/>
    <property type="match status" value="1"/>
</dbReference>
<dbReference type="SUPFAM" id="SSF51735">
    <property type="entry name" value="NAD(P)-binding Rossmann-fold domains"/>
    <property type="match status" value="1"/>
</dbReference>
<dbReference type="Proteomes" id="UP000199377">
    <property type="component" value="Unassembled WGS sequence"/>
</dbReference>
<dbReference type="InterPro" id="IPR045017">
    <property type="entry name" value="DECR2-like"/>
</dbReference>
<evidence type="ECO:0000313" key="4">
    <source>
        <dbReference type="Proteomes" id="UP000199377"/>
    </source>
</evidence>
<sequence length="283" mass="29511">MQPPAPEGRTRMTITRDPRFDFTGRKVFVAGGTSGINQGIAEAFAVNGATVGVFSRSQEKVDAAVERLKALGDAPAFGMAGDVRKPETVEAALKAFHEAHGETDVLVSGAAGNFLAPAAEMSPNAFATVIGIDLNGTFNVLRLGYRYTAKPGGSMIVISAPQSTRATMYQAHACAAKAGIDQLIRVLALEWGPVGIRVNGIVPGPIAGTEGVDRLFNTDAARKQLIEKTPLRVMGGLEDCANMAMVLSTDLTKYVTSAIIPVDGGTTVAGGSDYGSDVSRRNA</sequence>
<keyword evidence="4" id="KW-1185">Reference proteome</keyword>
<dbReference type="InterPro" id="IPR036291">
    <property type="entry name" value="NAD(P)-bd_dom_sf"/>
</dbReference>
<dbReference type="PANTHER" id="PTHR43296:SF2">
    <property type="entry name" value="PEROXISOMAL 2,4-DIENOYL-COA REDUCTASE [(3E)-ENOYL-COA-PRODUCING]"/>
    <property type="match status" value="1"/>
</dbReference>
<reference evidence="3 4" key="1">
    <citation type="submission" date="2016-10" db="EMBL/GenBank/DDBJ databases">
        <authorList>
            <person name="de Groot N.N."/>
        </authorList>
    </citation>
    <scope>NUCLEOTIDE SEQUENCE [LARGE SCALE GENOMIC DNA]</scope>
    <source>
        <strain evidence="3 4">CGMCC 1.11030</strain>
    </source>
</reference>
<proteinExistence type="predicted"/>
<dbReference type="Pfam" id="PF13561">
    <property type="entry name" value="adh_short_C2"/>
    <property type="match status" value="1"/>
</dbReference>
<evidence type="ECO:0000256" key="1">
    <source>
        <dbReference type="ARBA" id="ARBA00022857"/>
    </source>
</evidence>
<accession>A0A1I3EKJ7</accession>
<dbReference type="STRING" id="1114924.SAMN05216258_103438"/>
<name>A0A1I3EKJ7_9RHOB</name>
<dbReference type="PANTHER" id="PTHR43296">
    <property type="entry name" value="PEROXISOMAL 2,4-DIENOYL-COA REDUCTASE"/>
    <property type="match status" value="1"/>
</dbReference>
<evidence type="ECO:0000313" key="3">
    <source>
        <dbReference type="EMBL" id="SFH99504.1"/>
    </source>
</evidence>
<dbReference type="PRINTS" id="PR00081">
    <property type="entry name" value="GDHRDH"/>
</dbReference>
<dbReference type="GO" id="GO:0008670">
    <property type="term" value="F:2,4-dienoyl-CoA reductase (NADPH) activity"/>
    <property type="evidence" value="ECO:0007669"/>
    <property type="project" value="InterPro"/>
</dbReference>
<dbReference type="AlphaFoldDB" id="A0A1I3EKJ7"/>
<dbReference type="Gene3D" id="3.40.50.720">
    <property type="entry name" value="NAD(P)-binding Rossmann-like Domain"/>
    <property type="match status" value="1"/>
</dbReference>